<dbReference type="RefSeq" id="WP_092054848.1">
    <property type="nucleotide sequence ID" value="NZ_FNZF01000005.1"/>
</dbReference>
<gene>
    <name evidence="7" type="ORF">SAMN04488127_2518</name>
</gene>
<evidence type="ECO:0000256" key="4">
    <source>
        <dbReference type="ARBA" id="ARBA00022989"/>
    </source>
</evidence>
<reference evidence="8" key="1">
    <citation type="submission" date="2016-10" db="EMBL/GenBank/DDBJ databases">
        <authorList>
            <person name="Varghese N."/>
            <person name="Submissions S."/>
        </authorList>
    </citation>
    <scope>NUCLEOTIDE SEQUENCE [LARGE SCALE GENOMIC DNA]</scope>
    <source>
        <strain evidence="8">CGMCC 1.6763</strain>
    </source>
</reference>
<evidence type="ECO:0000256" key="5">
    <source>
        <dbReference type="ARBA" id="ARBA00023136"/>
    </source>
</evidence>
<dbReference type="EMBL" id="FNZF01000005">
    <property type="protein sequence ID" value="SEJ69371.1"/>
    <property type="molecule type" value="Genomic_DNA"/>
</dbReference>
<dbReference type="InterPro" id="IPR004307">
    <property type="entry name" value="TspO_MBR"/>
</dbReference>
<evidence type="ECO:0000256" key="3">
    <source>
        <dbReference type="ARBA" id="ARBA00022692"/>
    </source>
</evidence>
<dbReference type="PANTHER" id="PTHR10057">
    <property type="entry name" value="PERIPHERAL-TYPE BENZODIAZEPINE RECEPTOR"/>
    <property type="match status" value="1"/>
</dbReference>
<keyword evidence="4 6" id="KW-1133">Transmembrane helix</keyword>
<proteinExistence type="inferred from homology"/>
<dbReference type="PANTHER" id="PTHR10057:SF0">
    <property type="entry name" value="TRANSLOCATOR PROTEIN"/>
    <property type="match status" value="1"/>
</dbReference>
<dbReference type="AlphaFoldDB" id="A0A1H7AUR6"/>
<keyword evidence="5 6" id="KW-0472">Membrane</keyword>
<dbReference type="PIRSF" id="PIRSF005859">
    <property type="entry name" value="PBR"/>
    <property type="match status" value="1"/>
</dbReference>
<evidence type="ECO:0000256" key="6">
    <source>
        <dbReference type="SAM" id="Phobius"/>
    </source>
</evidence>
<keyword evidence="8" id="KW-1185">Reference proteome</keyword>
<dbReference type="Pfam" id="PF03073">
    <property type="entry name" value="TspO_MBR"/>
    <property type="match status" value="1"/>
</dbReference>
<dbReference type="CDD" id="cd15904">
    <property type="entry name" value="TSPO_MBR"/>
    <property type="match status" value="1"/>
</dbReference>
<dbReference type="InterPro" id="IPR038330">
    <property type="entry name" value="TspO/MBR-related_sf"/>
</dbReference>
<feature type="transmembrane region" description="Helical" evidence="6">
    <location>
        <begin position="140"/>
        <end position="160"/>
    </location>
</feature>
<evidence type="ECO:0000313" key="7">
    <source>
        <dbReference type="EMBL" id="SEJ69371.1"/>
    </source>
</evidence>
<evidence type="ECO:0000256" key="2">
    <source>
        <dbReference type="ARBA" id="ARBA00007524"/>
    </source>
</evidence>
<dbReference type="GO" id="GO:0033013">
    <property type="term" value="P:tetrapyrrole metabolic process"/>
    <property type="evidence" value="ECO:0007669"/>
    <property type="project" value="UniProtKB-ARBA"/>
</dbReference>
<name>A0A1H7AUR6_9BACL</name>
<dbReference type="GO" id="GO:0016020">
    <property type="term" value="C:membrane"/>
    <property type="evidence" value="ECO:0007669"/>
    <property type="project" value="UniProtKB-SubCell"/>
</dbReference>
<evidence type="ECO:0000313" key="8">
    <source>
        <dbReference type="Proteomes" id="UP000199200"/>
    </source>
</evidence>
<sequence>MELFQVDGKMDGKRLAVSIAVPVLGGAAAGWLANRNAQKKFKQLDKPGFAPPPATFPVAWNILYTTMGIARYRAGMRRTNKGMEDDFPSYNLQLGLNFLWSFLFFKWRLRGTALIEMTILLGAIALSAQQFYKEDRTAGLLMVPYMGWVLYALALNASIWEMNDLD</sequence>
<dbReference type="OrthoDB" id="9795496at2"/>
<dbReference type="Proteomes" id="UP000199200">
    <property type="component" value="Unassembled WGS sequence"/>
</dbReference>
<dbReference type="FunFam" id="1.20.1260.100:FF:000001">
    <property type="entry name" value="translocator protein 2"/>
    <property type="match status" value="1"/>
</dbReference>
<keyword evidence="3 6" id="KW-0812">Transmembrane</keyword>
<comment type="subcellular location">
    <subcellularLocation>
        <location evidence="1">Membrane</location>
        <topology evidence="1">Multi-pass membrane protein</topology>
    </subcellularLocation>
</comment>
<feature type="transmembrane region" description="Helical" evidence="6">
    <location>
        <begin position="15"/>
        <end position="33"/>
    </location>
</feature>
<comment type="similarity">
    <text evidence="2">Belongs to the TspO/BZRP family.</text>
</comment>
<evidence type="ECO:0000256" key="1">
    <source>
        <dbReference type="ARBA" id="ARBA00004141"/>
    </source>
</evidence>
<protein>
    <submittedName>
        <fullName evidence="7">TspO and MBR related proteins</fullName>
    </submittedName>
</protein>
<organism evidence="7 8">
    <name type="scientific">Bhargavaea ginsengi</name>
    <dbReference type="NCBI Taxonomy" id="426757"/>
    <lineage>
        <taxon>Bacteria</taxon>
        <taxon>Bacillati</taxon>
        <taxon>Bacillota</taxon>
        <taxon>Bacilli</taxon>
        <taxon>Bacillales</taxon>
        <taxon>Caryophanaceae</taxon>
        <taxon>Bhargavaea</taxon>
    </lineage>
</organism>
<dbReference type="Gene3D" id="1.20.1260.100">
    <property type="entry name" value="TspO/MBR protein"/>
    <property type="match status" value="1"/>
</dbReference>
<accession>A0A1H7AUR6</accession>